<sequence length="76" mass="8035">MPSFMNTKVSARNTSKITLCCLAVVVTTLAGVLRLGCDGSTVGAMLRAHTGIRNVIFGEALALSEAVCWIEKLGHE</sequence>
<evidence type="ECO:0000313" key="2">
    <source>
        <dbReference type="Proteomes" id="UP000236291"/>
    </source>
</evidence>
<dbReference type="EMBL" id="ASHM01085787">
    <property type="protein sequence ID" value="PNX61643.1"/>
    <property type="molecule type" value="Genomic_DNA"/>
</dbReference>
<organism evidence="1 2">
    <name type="scientific">Trifolium pratense</name>
    <name type="common">Red clover</name>
    <dbReference type="NCBI Taxonomy" id="57577"/>
    <lineage>
        <taxon>Eukaryota</taxon>
        <taxon>Viridiplantae</taxon>
        <taxon>Streptophyta</taxon>
        <taxon>Embryophyta</taxon>
        <taxon>Tracheophyta</taxon>
        <taxon>Spermatophyta</taxon>
        <taxon>Magnoliopsida</taxon>
        <taxon>eudicotyledons</taxon>
        <taxon>Gunneridae</taxon>
        <taxon>Pentapetalae</taxon>
        <taxon>rosids</taxon>
        <taxon>fabids</taxon>
        <taxon>Fabales</taxon>
        <taxon>Fabaceae</taxon>
        <taxon>Papilionoideae</taxon>
        <taxon>50 kb inversion clade</taxon>
        <taxon>NPAAA clade</taxon>
        <taxon>Hologalegina</taxon>
        <taxon>IRL clade</taxon>
        <taxon>Trifolieae</taxon>
        <taxon>Trifolium</taxon>
    </lineage>
</organism>
<dbReference type="AlphaFoldDB" id="A0A2K3K5S6"/>
<name>A0A2K3K5S6_TRIPR</name>
<feature type="non-terminal residue" evidence="1">
    <location>
        <position position="76"/>
    </location>
</feature>
<comment type="caution">
    <text evidence="1">The sequence shown here is derived from an EMBL/GenBank/DDBJ whole genome shotgun (WGS) entry which is preliminary data.</text>
</comment>
<protein>
    <submittedName>
        <fullName evidence="1">Uncharacterized protein</fullName>
    </submittedName>
</protein>
<proteinExistence type="predicted"/>
<accession>A0A2K3K5S6</accession>
<evidence type="ECO:0000313" key="1">
    <source>
        <dbReference type="EMBL" id="PNX61643.1"/>
    </source>
</evidence>
<reference evidence="1 2" key="2">
    <citation type="journal article" date="2017" name="Front. Plant Sci.">
        <title>Gene Classification and Mining of Molecular Markers Useful in Red Clover (Trifolium pratense) Breeding.</title>
        <authorList>
            <person name="Istvanek J."/>
            <person name="Dluhosova J."/>
            <person name="Dluhos P."/>
            <person name="Patkova L."/>
            <person name="Nedelnik J."/>
            <person name="Repkova J."/>
        </authorList>
    </citation>
    <scope>NUCLEOTIDE SEQUENCE [LARGE SCALE GENOMIC DNA]</scope>
    <source>
        <strain evidence="2">cv. Tatra</strain>
        <tissue evidence="1">Young leaves</tissue>
    </source>
</reference>
<dbReference type="Proteomes" id="UP000236291">
    <property type="component" value="Unassembled WGS sequence"/>
</dbReference>
<gene>
    <name evidence="1" type="ORF">L195_g052565</name>
</gene>
<reference evidence="1 2" key="1">
    <citation type="journal article" date="2014" name="Am. J. Bot.">
        <title>Genome assembly and annotation for red clover (Trifolium pratense; Fabaceae).</title>
        <authorList>
            <person name="Istvanek J."/>
            <person name="Jaros M."/>
            <person name="Krenek A."/>
            <person name="Repkova J."/>
        </authorList>
    </citation>
    <scope>NUCLEOTIDE SEQUENCE [LARGE SCALE GENOMIC DNA]</scope>
    <source>
        <strain evidence="2">cv. Tatra</strain>
        <tissue evidence="1">Young leaves</tissue>
    </source>
</reference>